<feature type="domain" description="GH18" evidence="16">
    <location>
        <begin position="10"/>
        <end position="313"/>
    </location>
</feature>
<keyword evidence="6" id="KW-0479">Metal-binding</keyword>
<comment type="caution">
    <text evidence="17">The sequence shown here is derived from an EMBL/GenBank/DDBJ whole genome shotgun (WGS) entry which is preliminary data.</text>
</comment>
<keyword evidence="12" id="KW-0624">Polysaccharide degradation</keyword>
<dbReference type="PRINTS" id="PR00116">
    <property type="entry name" value="ARGINASE"/>
</dbReference>
<dbReference type="STRING" id="1111077.M1VX99"/>
<dbReference type="GO" id="GO:0008783">
    <property type="term" value="F:agmatinase activity"/>
    <property type="evidence" value="ECO:0007669"/>
    <property type="project" value="TreeGrafter"/>
</dbReference>
<evidence type="ECO:0000256" key="5">
    <source>
        <dbReference type="ARBA" id="ARBA00022669"/>
    </source>
</evidence>
<dbReference type="Proteomes" id="UP000016801">
    <property type="component" value="Unassembled WGS sequence"/>
</dbReference>
<protein>
    <submittedName>
        <fullName evidence="17">Related to agmatinase</fullName>
    </submittedName>
</protein>
<dbReference type="GO" id="GO:0005576">
    <property type="term" value="C:extracellular region"/>
    <property type="evidence" value="ECO:0007669"/>
    <property type="project" value="UniProtKB-SubCell"/>
</dbReference>
<dbReference type="CDD" id="cd11592">
    <property type="entry name" value="Agmatinase_PAH"/>
    <property type="match status" value="1"/>
</dbReference>
<comment type="similarity">
    <text evidence="13">Belongs to the glycosyl hydrolase 18 family. Chitinase class III subfamily.</text>
</comment>
<comment type="catalytic activity">
    <reaction evidence="1">
        <text>Random endo-hydrolysis of N-acetyl-beta-D-glucosaminide (1-&gt;4)-beta-linkages in chitin and chitodextrins.</text>
        <dbReference type="EC" id="3.2.1.14"/>
    </reaction>
</comment>
<keyword evidence="8" id="KW-0146">Chitin degradation</keyword>
<feature type="region of interest" description="Disordered" evidence="15">
    <location>
        <begin position="793"/>
        <end position="820"/>
    </location>
</feature>
<dbReference type="Pfam" id="PF00491">
    <property type="entry name" value="Arginase"/>
    <property type="match status" value="1"/>
</dbReference>
<dbReference type="CDD" id="cd02877">
    <property type="entry name" value="GH18_hevamine_XipI_class_III"/>
    <property type="match status" value="1"/>
</dbReference>
<dbReference type="InterPro" id="IPR020855">
    <property type="entry name" value="Ureohydrolase_Mn_BS"/>
</dbReference>
<dbReference type="PANTHER" id="PTHR11358:SF26">
    <property type="entry name" value="GUANIDINO ACID HYDROLASE, MITOCHONDRIAL"/>
    <property type="match status" value="1"/>
</dbReference>
<dbReference type="OrthoDB" id="288726at2759"/>
<evidence type="ECO:0000256" key="9">
    <source>
        <dbReference type="ARBA" id="ARBA00023026"/>
    </source>
</evidence>
<keyword evidence="4" id="KW-0964">Secreted</keyword>
<keyword evidence="18" id="KW-1185">Reference proteome</keyword>
<evidence type="ECO:0000256" key="1">
    <source>
        <dbReference type="ARBA" id="ARBA00000822"/>
    </source>
</evidence>
<evidence type="ECO:0000256" key="14">
    <source>
        <dbReference type="RuleBase" id="RU000489"/>
    </source>
</evidence>
<evidence type="ECO:0000256" key="15">
    <source>
        <dbReference type="SAM" id="MobiDB-lite"/>
    </source>
</evidence>
<reference evidence="17" key="2">
    <citation type="journal article" date="2013" name="PLoS Genet.">
        <title>Plant-symbiotic fungi as chemical engineers: Multi-genome analysis of the Clavicipitaceae reveals dynamics of alkaloid loci.</title>
        <authorList>
            <person name="Schardl C.L."/>
            <person name="Young C.A."/>
            <person name="Hesse U."/>
            <person name="Amyotte S.G."/>
            <person name="Andreeva K."/>
            <person name="Calie P.J."/>
            <person name="Fleetwood D.J."/>
            <person name="Haws D.C."/>
            <person name="Moore N."/>
            <person name="Oeser B."/>
            <person name="Panaccione D.G."/>
            <person name="Schweri K.K."/>
            <person name="Voisey C.R."/>
            <person name="Farman M.L."/>
            <person name="Jaromczyk J.W."/>
            <person name="Roe B.A."/>
            <person name="O'Sullivan D.M."/>
            <person name="Scott B."/>
            <person name="Tudzynski P."/>
            <person name="An Z."/>
            <person name="Arnaoudova E.G."/>
            <person name="Bullock C.T."/>
            <person name="Charlton N.D."/>
            <person name="Chen L."/>
            <person name="Cox M."/>
            <person name="Dinkins R.D."/>
            <person name="Florea S."/>
            <person name="Glenn A.E."/>
            <person name="Gordon A."/>
            <person name="Gueldener U."/>
            <person name="Harris D.R."/>
            <person name="Hollin W."/>
            <person name="Jaromczyk J."/>
            <person name="Johnson R.D."/>
            <person name="Khan A.K."/>
            <person name="Leistner E."/>
            <person name="Leuchtmann A."/>
            <person name="Li C."/>
            <person name="Liu J."/>
            <person name="Liu J."/>
            <person name="Liu M."/>
            <person name="Mace W."/>
            <person name="Machado C."/>
            <person name="Nagabhyru P."/>
            <person name="Pan J."/>
            <person name="Schmid J."/>
            <person name="Sugawara K."/>
            <person name="Steiner U."/>
            <person name="Takach J.E."/>
            <person name="Tanaka E."/>
            <person name="Webb J.S."/>
            <person name="Wilson E.V."/>
            <person name="Wiseman J.L."/>
            <person name="Yoshida R."/>
            <person name="Zeng Z."/>
        </authorList>
    </citation>
    <scope>NUCLEOTIDE SEQUENCE [LARGE SCALE GENOMIC DNA]</scope>
    <source>
        <strain evidence="17">20.1</strain>
    </source>
</reference>
<evidence type="ECO:0000313" key="17">
    <source>
        <dbReference type="EMBL" id="CCE32652.1"/>
    </source>
</evidence>
<dbReference type="EMBL" id="CAGA01000044">
    <property type="protein sequence ID" value="CCE32652.1"/>
    <property type="molecule type" value="Genomic_DNA"/>
</dbReference>
<dbReference type="PANTHER" id="PTHR11358">
    <property type="entry name" value="ARGINASE/AGMATINASE"/>
    <property type="match status" value="1"/>
</dbReference>
<dbReference type="VEuPathDB" id="FungiDB:CPUR_06516"/>
<dbReference type="PROSITE" id="PS01053">
    <property type="entry name" value="ARGINASE_1"/>
    <property type="match status" value="1"/>
</dbReference>
<reference evidence="17" key="1">
    <citation type="submission" date="2011-10" db="EMBL/GenBank/DDBJ databases">
        <authorList>
            <person name="MIPS"/>
        </authorList>
    </citation>
    <scope>NUCLEOTIDE SEQUENCE</scope>
    <source>
        <strain evidence="17">20.1</strain>
    </source>
</reference>
<dbReference type="InterPro" id="IPR017853">
    <property type="entry name" value="GH"/>
</dbReference>
<dbReference type="GO" id="GO:0033389">
    <property type="term" value="P:putrescine biosynthetic process from arginine, via agmatine"/>
    <property type="evidence" value="ECO:0007669"/>
    <property type="project" value="TreeGrafter"/>
</dbReference>
<evidence type="ECO:0000256" key="8">
    <source>
        <dbReference type="ARBA" id="ARBA00023024"/>
    </source>
</evidence>
<dbReference type="Gene3D" id="3.20.20.80">
    <property type="entry name" value="Glycosidases"/>
    <property type="match status" value="1"/>
</dbReference>
<dbReference type="eggNOG" id="KOG4701">
    <property type="taxonomic scope" value="Eukaryota"/>
</dbReference>
<dbReference type="InterPro" id="IPR045321">
    <property type="entry name" value="Cts1-like"/>
</dbReference>
<dbReference type="PROSITE" id="PS51409">
    <property type="entry name" value="ARGINASE_2"/>
    <property type="match status" value="1"/>
</dbReference>
<comment type="subcellular location">
    <subcellularLocation>
        <location evidence="2">Secreted</location>
    </subcellularLocation>
</comment>
<dbReference type="eggNOG" id="KOG2964">
    <property type="taxonomic scope" value="Eukaryota"/>
</dbReference>
<keyword evidence="11 14" id="KW-0326">Glycosidase</keyword>
<keyword evidence="7 14" id="KW-0378">Hydrolase</keyword>
<sequence length="820" mass="87488">MAGFSSSSAQGIAVYWGQNSYGQGSGPLAQQRLGQYCANSDTGIIPVAFMNGITPPITNFANAGDNCTSFPDNPNVLKCPQIEEDIKQCQAAHGKTILLSLGGATYNQGGWSSVSDAQKAAQLLWDMFGPVPSGKEVDRPFGSAVLDGFDFDFESTTNNLPAFGAKLRSLMDAAGGQKKFYLAAAPQCVFPDAANGETINAVAFDFLFLQFYNNWCGVNNFQPGASTQNAFNFDVWDRWAKTESPNKNIKLFLGIPAARTAAGSGYTDGTKLEAAIRHSAQFSSFGGVMMWDMSQLQANSGFLGGVISYLGGGSATTAVPSGSSTRSSASTQNPTTLTTTTIVVTTTATRTTSITSKATSTTSSSAAAPTKALIPQWGQCGGLNPITPYIYLALWLALTMKSTWTTTLGLMTLLFALSHRGLACGGHGDNDKNSREWTTDELAELEAKWGFEWSFNGIGSFAHLDHVKCLTHPAEKYDIAIVGMPFDTAVSYRPGARFGPRAIRQASARQTSFRGFNARAGINPYQSWARVIDCGDVPVTPFHNDIAQEQMTQAFKALGRATPSSARSRGKPKLVTLGGDHSLALPALRALRELYGQPIRVLHFDANEAPPLAAHLDTWNPDEYPSYWGSPPFNHGSMFWMASQEGLLSNASTGQSVHAGLRTRLSGTEGTDNDADTAQNWVRFSADALDDMGTKGLVDAIMSVLGTRDPVYLSVDIDVLDPAFAPGTGTPEPGGWTTRELIRILRGIEGLNVVGADVVEVSPAYQGRGEETALAGAQVVYEIVSSLVKRELDGGSGGGAEGGKMRDEKGDEFVEERDEL</sequence>
<evidence type="ECO:0000256" key="13">
    <source>
        <dbReference type="ARBA" id="ARBA00025727"/>
    </source>
</evidence>
<evidence type="ECO:0000256" key="2">
    <source>
        <dbReference type="ARBA" id="ARBA00004613"/>
    </source>
</evidence>
<dbReference type="PROSITE" id="PS51910">
    <property type="entry name" value="GH18_2"/>
    <property type="match status" value="1"/>
</dbReference>
<evidence type="ECO:0000259" key="16">
    <source>
        <dbReference type="PROSITE" id="PS51910"/>
    </source>
</evidence>
<evidence type="ECO:0000256" key="3">
    <source>
        <dbReference type="ARBA" id="ARBA00009227"/>
    </source>
</evidence>
<dbReference type="Pfam" id="PF00704">
    <property type="entry name" value="Glyco_hydro_18"/>
    <property type="match status" value="1"/>
</dbReference>
<keyword evidence="5" id="KW-0147">Chitin-binding</keyword>
<dbReference type="GO" id="GO:0000272">
    <property type="term" value="P:polysaccharide catabolic process"/>
    <property type="evidence" value="ECO:0007669"/>
    <property type="project" value="UniProtKB-KW"/>
</dbReference>
<evidence type="ECO:0000256" key="10">
    <source>
        <dbReference type="ARBA" id="ARBA00023277"/>
    </source>
</evidence>
<dbReference type="SUPFAM" id="SSF51445">
    <property type="entry name" value="(Trans)glycosidases"/>
    <property type="match status" value="1"/>
</dbReference>
<dbReference type="GO" id="GO:0008843">
    <property type="term" value="F:endochitinase activity"/>
    <property type="evidence" value="ECO:0007669"/>
    <property type="project" value="UniProtKB-EC"/>
</dbReference>
<proteinExistence type="inferred from homology"/>
<dbReference type="FunFam" id="3.40.800.10:FF:000014">
    <property type="entry name" value="Arginase family protein"/>
    <property type="match status" value="1"/>
</dbReference>
<accession>M1VX99</accession>
<evidence type="ECO:0000313" key="18">
    <source>
        <dbReference type="Proteomes" id="UP000016801"/>
    </source>
</evidence>
<evidence type="ECO:0000256" key="12">
    <source>
        <dbReference type="ARBA" id="ARBA00023326"/>
    </source>
</evidence>
<organism evidence="17 18">
    <name type="scientific">Claviceps purpurea (strain 20.1)</name>
    <name type="common">Ergot fungus</name>
    <name type="synonym">Sphacelia segetum</name>
    <dbReference type="NCBI Taxonomy" id="1111077"/>
    <lineage>
        <taxon>Eukaryota</taxon>
        <taxon>Fungi</taxon>
        <taxon>Dikarya</taxon>
        <taxon>Ascomycota</taxon>
        <taxon>Pezizomycotina</taxon>
        <taxon>Sordariomycetes</taxon>
        <taxon>Hypocreomycetidae</taxon>
        <taxon>Hypocreales</taxon>
        <taxon>Clavicipitaceae</taxon>
        <taxon>Claviceps</taxon>
    </lineage>
</organism>
<dbReference type="InterPro" id="IPR023696">
    <property type="entry name" value="Ureohydrolase_dom_sf"/>
</dbReference>
<evidence type="ECO:0000256" key="11">
    <source>
        <dbReference type="ARBA" id="ARBA00023295"/>
    </source>
</evidence>
<evidence type="ECO:0000256" key="7">
    <source>
        <dbReference type="ARBA" id="ARBA00022801"/>
    </source>
</evidence>
<comment type="similarity">
    <text evidence="3">Belongs to the arginase family. Agmatinase subfamily.</text>
</comment>
<keyword evidence="9" id="KW-0843">Virulence</keyword>
<dbReference type="GO" id="GO:0006032">
    <property type="term" value="P:chitin catabolic process"/>
    <property type="evidence" value="ECO:0007669"/>
    <property type="project" value="UniProtKB-KW"/>
</dbReference>
<dbReference type="InterPro" id="IPR006035">
    <property type="entry name" value="Ureohydrolase"/>
</dbReference>
<dbReference type="InterPro" id="IPR001223">
    <property type="entry name" value="Glyco_hydro18_cat"/>
</dbReference>
<dbReference type="SUPFAM" id="SSF52768">
    <property type="entry name" value="Arginase/deacetylase"/>
    <property type="match status" value="1"/>
</dbReference>
<dbReference type="PROSITE" id="PS01095">
    <property type="entry name" value="GH18_1"/>
    <property type="match status" value="1"/>
</dbReference>
<dbReference type="HOGENOM" id="CLU_344835_0_0_1"/>
<dbReference type="Gene3D" id="3.40.800.10">
    <property type="entry name" value="Ureohydrolase domain"/>
    <property type="match status" value="1"/>
</dbReference>
<name>M1VX99_CLAP2</name>
<keyword evidence="10" id="KW-0119">Carbohydrate metabolism</keyword>
<dbReference type="InterPro" id="IPR001579">
    <property type="entry name" value="Glyco_hydro_18_chit_AS"/>
</dbReference>
<feature type="compositionally biased region" description="Basic and acidic residues" evidence="15">
    <location>
        <begin position="803"/>
        <end position="812"/>
    </location>
</feature>
<gene>
    <name evidence="17" type="ORF">CPUR_06516</name>
</gene>
<dbReference type="GO" id="GO:0046872">
    <property type="term" value="F:metal ion binding"/>
    <property type="evidence" value="ECO:0007669"/>
    <property type="project" value="UniProtKB-KW"/>
</dbReference>
<dbReference type="AlphaFoldDB" id="M1VX99"/>
<evidence type="ECO:0000256" key="4">
    <source>
        <dbReference type="ARBA" id="ARBA00022525"/>
    </source>
</evidence>
<evidence type="ECO:0000256" key="6">
    <source>
        <dbReference type="ARBA" id="ARBA00022723"/>
    </source>
</evidence>
<dbReference type="GO" id="GO:0008061">
    <property type="term" value="F:chitin binding"/>
    <property type="evidence" value="ECO:0007669"/>
    <property type="project" value="UniProtKB-KW"/>
</dbReference>